<evidence type="ECO:0000313" key="1">
    <source>
        <dbReference type="EMBL" id="SDU49719.1"/>
    </source>
</evidence>
<dbReference type="InterPro" id="IPR050049">
    <property type="entry name" value="Dodecin_bact"/>
</dbReference>
<dbReference type="SUPFAM" id="SSF89807">
    <property type="entry name" value="Dodecin-like"/>
    <property type="match status" value="1"/>
</dbReference>
<evidence type="ECO:0008006" key="3">
    <source>
        <dbReference type="Google" id="ProtNLM"/>
    </source>
</evidence>
<proteinExistence type="predicted"/>
<accession>A0A1H2J008</accession>
<dbReference type="InterPro" id="IPR009923">
    <property type="entry name" value="Dodecin"/>
</dbReference>
<evidence type="ECO:0000313" key="2">
    <source>
        <dbReference type="Proteomes" id="UP000183180"/>
    </source>
</evidence>
<name>A0A1H2J008_9ACTN</name>
<sequence>MEGAALSDNVYRVIEVVGSAKSGTDEAIRNAIARASQTVNHLDWFEVTETRGHIEDGQIAHFQVTLKVGFKIEGP</sequence>
<dbReference type="InterPro" id="IPR025543">
    <property type="entry name" value="Dodecin-like"/>
</dbReference>
<gene>
    <name evidence="1" type="ORF">SAMN04488548_1341599</name>
</gene>
<dbReference type="Proteomes" id="UP000183180">
    <property type="component" value="Unassembled WGS sequence"/>
</dbReference>
<protein>
    <recommendedName>
        <fullName evidence="3">Flavin-binding protein dodecin</fullName>
    </recommendedName>
</protein>
<organism evidence="1 2">
    <name type="scientific">Gordonia westfalica</name>
    <dbReference type="NCBI Taxonomy" id="158898"/>
    <lineage>
        <taxon>Bacteria</taxon>
        <taxon>Bacillati</taxon>
        <taxon>Actinomycetota</taxon>
        <taxon>Actinomycetes</taxon>
        <taxon>Mycobacteriales</taxon>
        <taxon>Gordoniaceae</taxon>
        <taxon>Gordonia</taxon>
    </lineage>
</organism>
<dbReference type="Gene3D" id="3.30.1660.10">
    <property type="entry name" value="Flavin-binding protein dodecin"/>
    <property type="match status" value="1"/>
</dbReference>
<dbReference type="Pfam" id="PF07311">
    <property type="entry name" value="Dodecin"/>
    <property type="match status" value="1"/>
</dbReference>
<dbReference type="EMBL" id="FNLM01000034">
    <property type="protein sequence ID" value="SDU49719.1"/>
    <property type="molecule type" value="Genomic_DNA"/>
</dbReference>
<dbReference type="STRING" id="158898.SAMN04488548_1341599"/>
<dbReference type="InterPro" id="IPR036694">
    <property type="entry name" value="Dodecin-like_sf"/>
</dbReference>
<dbReference type="PANTHER" id="PTHR39324:SF1">
    <property type="entry name" value="CALCIUM DODECIN"/>
    <property type="match status" value="1"/>
</dbReference>
<dbReference type="AlphaFoldDB" id="A0A1H2J008"/>
<reference evidence="1 2" key="1">
    <citation type="submission" date="2016-10" db="EMBL/GenBank/DDBJ databases">
        <authorList>
            <person name="de Groot N.N."/>
        </authorList>
    </citation>
    <scope>NUCLEOTIDE SEQUENCE [LARGE SCALE GENOMIC DNA]</scope>
    <source>
        <strain evidence="1 2">DSM 44215</strain>
    </source>
</reference>
<dbReference type="PANTHER" id="PTHR39324">
    <property type="entry name" value="CALCIUM DODECIN"/>
    <property type="match status" value="1"/>
</dbReference>
<dbReference type="NCBIfam" id="NF043052">
    <property type="entry name" value="DodecBact"/>
    <property type="match status" value="1"/>
</dbReference>